<reference evidence="3 6" key="1">
    <citation type="submission" date="2016-10" db="EMBL/GenBank/DDBJ databases">
        <authorList>
            <person name="de Groot N.N."/>
        </authorList>
    </citation>
    <scope>NUCLEOTIDE SEQUENCE [LARGE SCALE GENOMIC DNA]</scope>
    <source>
        <strain evidence="3 6">558</strain>
    </source>
</reference>
<dbReference type="RefSeq" id="WP_058577155.1">
    <property type="nucleotide sequence ID" value="NZ_AP022869.1"/>
</dbReference>
<evidence type="ECO:0000313" key="6">
    <source>
        <dbReference type="Proteomes" id="UP000199493"/>
    </source>
</evidence>
<reference evidence="4 5" key="2">
    <citation type="submission" date="2016-11" db="EMBL/GenBank/DDBJ databases">
        <authorList>
            <person name="Jaros S."/>
            <person name="Januszkiewicz K."/>
            <person name="Wedrychowicz H."/>
        </authorList>
    </citation>
    <scope>NUCLEOTIDE SEQUENCE [LARGE SCALE GENOMIC DNA]</scope>
    <source>
        <strain evidence="4 5">ACAM 239</strain>
    </source>
</reference>
<dbReference type="EMBL" id="FSQX01000001">
    <property type="protein sequence ID" value="SIN69133.1"/>
    <property type="molecule type" value="Genomic_DNA"/>
</dbReference>
<evidence type="ECO:0000256" key="1">
    <source>
        <dbReference type="SAM" id="Phobius"/>
    </source>
</evidence>
<evidence type="ECO:0000313" key="2">
    <source>
        <dbReference type="EMBL" id="BCB71231.1"/>
    </source>
</evidence>
<name>A0A1N6DEN3_9GAMM</name>
<dbReference type="STRING" id="77097.SAMN04490369_106312"/>
<dbReference type="EMBL" id="AP022869">
    <property type="protein sequence ID" value="BCB71231.1"/>
    <property type="molecule type" value="Genomic_DNA"/>
</dbReference>
<keyword evidence="1" id="KW-0472">Membrane</keyword>
<protein>
    <submittedName>
        <fullName evidence="2">Membrane protein</fullName>
    </submittedName>
</protein>
<evidence type="ECO:0000313" key="4">
    <source>
        <dbReference type="EMBL" id="SIN69133.1"/>
    </source>
</evidence>
<sequence length="174" mass="20081">MSDTSIPPWYKQFWPWFLLGLLFSSILFSTGFAIMSIKSYDGMVVQEDYYEHGKAINMVLAKQERARELNLSADLRIDPLTSDIVIDLAGDARPDKLYLDLIFPTEDDRDQSFVLEHVREGRYITQGPDNLRYRWYLQIQPVQGDDAEWRLIGEARFPNETSVALLPGGRSESE</sequence>
<accession>A0A1H8NDH2</accession>
<evidence type="ECO:0000313" key="5">
    <source>
        <dbReference type="Proteomes" id="UP000185024"/>
    </source>
</evidence>
<keyword evidence="1" id="KW-1133">Transmembrane helix</keyword>
<dbReference type="Proteomes" id="UP000185024">
    <property type="component" value="Unassembled WGS sequence"/>
</dbReference>
<feature type="transmembrane region" description="Helical" evidence="1">
    <location>
        <begin position="13"/>
        <end position="34"/>
    </location>
</feature>
<dbReference type="EMBL" id="FODB01000063">
    <property type="protein sequence ID" value="SEO27761.1"/>
    <property type="molecule type" value="Genomic_DNA"/>
</dbReference>
<dbReference type="Proteomes" id="UP000199493">
    <property type="component" value="Unassembled WGS sequence"/>
</dbReference>
<keyword evidence="7" id="KW-1185">Reference proteome</keyword>
<organism evidence="4 5">
    <name type="scientific">Vreelandella aquamarina</name>
    <dbReference type="NCBI Taxonomy" id="77097"/>
    <lineage>
        <taxon>Bacteria</taxon>
        <taxon>Pseudomonadati</taxon>
        <taxon>Pseudomonadota</taxon>
        <taxon>Gammaproteobacteria</taxon>
        <taxon>Oceanospirillales</taxon>
        <taxon>Halomonadaceae</taxon>
        <taxon>Vreelandella</taxon>
    </lineage>
</organism>
<reference evidence="2 7" key="3">
    <citation type="submission" date="2020-03" db="EMBL/GenBank/DDBJ databases">
        <title>Complete Genome Sequence of Halomonas meridiana strain Eplume2, isolated from hydrothermal-plume in the north east Pacific Ocean.</title>
        <authorList>
            <person name="Kurihara Y."/>
            <person name="Kawai S."/>
            <person name="Sakai A."/>
            <person name="Galipon J."/>
            <person name="Arakawa K."/>
        </authorList>
    </citation>
    <scope>NUCLEOTIDE SEQUENCE [LARGE SCALE GENOMIC DNA]</scope>
    <source>
        <strain evidence="2 7">Eplume2</strain>
    </source>
</reference>
<dbReference type="InterPro" id="IPR008620">
    <property type="entry name" value="FixH"/>
</dbReference>
<dbReference type="GeneID" id="97276460"/>
<keyword evidence="1" id="KW-0812">Transmembrane</keyword>
<proteinExistence type="predicted"/>
<dbReference type="Proteomes" id="UP000501053">
    <property type="component" value="Chromosome"/>
</dbReference>
<evidence type="ECO:0000313" key="7">
    <source>
        <dbReference type="Proteomes" id="UP000501053"/>
    </source>
</evidence>
<evidence type="ECO:0000313" key="3">
    <source>
        <dbReference type="EMBL" id="SEO27761.1"/>
    </source>
</evidence>
<dbReference type="Pfam" id="PF05751">
    <property type="entry name" value="FixH"/>
    <property type="match status" value="1"/>
</dbReference>
<gene>
    <name evidence="2" type="ORF">HMEPL2_15820</name>
    <name evidence="3" type="ORF">SAMN04490369_106312</name>
    <name evidence="4" type="ORF">SAMN05878438_2461</name>
</gene>
<accession>A0A1N6DEN3</accession>
<dbReference type="AlphaFoldDB" id="A0A1N6DEN3"/>